<dbReference type="GO" id="GO:0016491">
    <property type="term" value="F:oxidoreductase activity"/>
    <property type="evidence" value="ECO:0007669"/>
    <property type="project" value="InterPro"/>
</dbReference>
<dbReference type="PROSITE" id="PS51384">
    <property type="entry name" value="FAD_FR"/>
    <property type="match status" value="1"/>
</dbReference>
<dbReference type="Pfam" id="PF04954">
    <property type="entry name" value="SIP"/>
    <property type="match status" value="1"/>
</dbReference>
<feature type="domain" description="FAD-binding FR-type" evidence="1">
    <location>
        <begin position="8"/>
        <end position="142"/>
    </location>
</feature>
<dbReference type="InterPro" id="IPR007037">
    <property type="entry name" value="SIP_rossman_dom"/>
</dbReference>
<evidence type="ECO:0000259" key="1">
    <source>
        <dbReference type="PROSITE" id="PS51384"/>
    </source>
</evidence>
<comment type="caution">
    <text evidence="2">The sequence shown here is derived from an EMBL/GenBank/DDBJ whole genome shotgun (WGS) entry which is preliminary data.</text>
</comment>
<evidence type="ECO:0000313" key="3">
    <source>
        <dbReference type="Proteomes" id="UP000490386"/>
    </source>
</evidence>
<dbReference type="InterPro" id="IPR017938">
    <property type="entry name" value="Riboflavin_synthase-like_b-brl"/>
</dbReference>
<keyword evidence="3" id="KW-1185">Reference proteome</keyword>
<dbReference type="PANTHER" id="PTHR30157">
    <property type="entry name" value="FERRIC REDUCTASE, NADPH-DEPENDENT"/>
    <property type="match status" value="1"/>
</dbReference>
<dbReference type="RefSeq" id="WP_151422718.1">
    <property type="nucleotide sequence ID" value="NZ_WBJX01000001.1"/>
</dbReference>
<dbReference type="Proteomes" id="UP000490386">
    <property type="component" value="Unassembled WGS sequence"/>
</dbReference>
<evidence type="ECO:0000313" key="2">
    <source>
        <dbReference type="EMBL" id="KAB1639519.1"/>
    </source>
</evidence>
<dbReference type="InterPro" id="IPR039374">
    <property type="entry name" value="SIP_fam"/>
</dbReference>
<sequence length="278" mass="30544">MTEAYTPFPPFVTQVKRVTRVSPSYVRITLGADSLEHFAPHGNDHRIKLVFQHADGTYGDFGITDSPAPALTDWYSKWRTLSDEQRNPIRTYTPSATRPSLREIDIDFVLHQPAGPATAWAANARPGDELIVVGPDIRAEDSTGGMDFQPHGARRLLLAADETGLPAVRNILQRLPKTTAASVFLEVPSAADCVPLPTGNADVVVTWLVRGEHPYGERLTQAVDAWAVATEISGSFYAWLAGESSTVKVIRRHLVRQCDLPPSSITFSGYWKIGRAEN</sequence>
<dbReference type="AlphaFoldDB" id="A0A7J5B5R3"/>
<dbReference type="Gene3D" id="2.40.30.10">
    <property type="entry name" value="Translation factors"/>
    <property type="match status" value="1"/>
</dbReference>
<accession>A0A7J5B5R3</accession>
<dbReference type="CDD" id="cd06193">
    <property type="entry name" value="siderophore_interacting"/>
    <property type="match status" value="1"/>
</dbReference>
<dbReference type="InterPro" id="IPR017927">
    <property type="entry name" value="FAD-bd_FR_type"/>
</dbReference>
<dbReference type="InterPro" id="IPR039261">
    <property type="entry name" value="FNR_nucleotide-bd"/>
</dbReference>
<proteinExistence type="predicted"/>
<name>A0A7J5B5R3_9MICO</name>
<dbReference type="EMBL" id="WBJX01000001">
    <property type="protein sequence ID" value="KAB1639519.1"/>
    <property type="molecule type" value="Genomic_DNA"/>
</dbReference>
<gene>
    <name evidence="2" type="ORF">F8O03_04070</name>
</gene>
<dbReference type="InterPro" id="IPR013113">
    <property type="entry name" value="SIP_FAD-bd"/>
</dbReference>
<dbReference type="Pfam" id="PF08021">
    <property type="entry name" value="FAD_binding_9"/>
    <property type="match status" value="1"/>
</dbReference>
<dbReference type="SUPFAM" id="SSF63380">
    <property type="entry name" value="Riboflavin synthase domain-like"/>
    <property type="match status" value="1"/>
</dbReference>
<dbReference type="Gene3D" id="3.40.50.80">
    <property type="entry name" value="Nucleotide-binding domain of ferredoxin-NADP reductase (FNR) module"/>
    <property type="match status" value="1"/>
</dbReference>
<dbReference type="OrthoDB" id="3291337at2"/>
<reference evidence="2 3" key="1">
    <citation type="submission" date="2019-09" db="EMBL/GenBank/DDBJ databases">
        <title>Phylogeny of genus Pseudoclavibacter and closely related genus.</title>
        <authorList>
            <person name="Li Y."/>
        </authorList>
    </citation>
    <scope>NUCLEOTIDE SEQUENCE [LARGE SCALE GENOMIC DNA]</scope>
    <source>
        <strain evidence="2 3">THG-MD12</strain>
    </source>
</reference>
<dbReference type="PANTHER" id="PTHR30157:SF0">
    <property type="entry name" value="NADPH-DEPENDENT FERRIC-CHELATE REDUCTASE"/>
    <property type="match status" value="1"/>
</dbReference>
<protein>
    <submittedName>
        <fullName evidence="2">Siderophore-interacting protein</fullName>
    </submittedName>
</protein>
<organism evidence="2 3">
    <name type="scientific">Pseudoclavibacter terrae</name>
    <dbReference type="NCBI Taxonomy" id="1530195"/>
    <lineage>
        <taxon>Bacteria</taxon>
        <taxon>Bacillati</taxon>
        <taxon>Actinomycetota</taxon>
        <taxon>Actinomycetes</taxon>
        <taxon>Micrococcales</taxon>
        <taxon>Microbacteriaceae</taxon>
        <taxon>Pseudoclavibacter</taxon>
    </lineage>
</organism>